<keyword evidence="1" id="KW-0812">Transmembrane</keyword>
<keyword evidence="3" id="KW-0418">Kinase</keyword>
<gene>
    <name evidence="3" type="ORF">IAB93_02635</name>
</gene>
<keyword evidence="1" id="KW-0472">Membrane</keyword>
<proteinExistence type="predicted"/>
<dbReference type="InterPro" id="IPR010559">
    <property type="entry name" value="Sig_transdc_His_kin_internal"/>
</dbReference>
<dbReference type="EMBL" id="JADIME010000029">
    <property type="protein sequence ID" value="MBO8464879.1"/>
    <property type="molecule type" value="Genomic_DNA"/>
</dbReference>
<feature type="domain" description="Signal transduction histidine kinase internal region" evidence="2">
    <location>
        <begin position="146"/>
        <end position="223"/>
    </location>
</feature>
<sequence length="324" mass="37237">MILAVILYYAVLFMVFIIIRKDSIFPYPDFITGFTSWLKNMLPTLVMAVCDFLVIFVILDRFRFTKSLIVKIAADFAVTSAVMYALILIFVAVHKKTQPELVVDQAGIFMYNVLIVLSLEILYYIKRSKESLRREEAAKRAALQYRYEALKAQVNPHFLFNSLNILLTIIPEDRQKAMDFTVNLSKIYRYILTLQNRRTVALEEELDFLKSYIDILKIRYENAFFVDIQGTEHTSGKTIIPFTMQLLIENITKHNIVSEKDPMLVEICIGKNEITVTNSIKKKSAAGISTGIGLKYISAQYETAGKDFRVIDTGDKFSVRVPYI</sequence>
<dbReference type="Proteomes" id="UP000823597">
    <property type="component" value="Unassembled WGS sequence"/>
</dbReference>
<keyword evidence="3" id="KW-0808">Transferase</keyword>
<feature type="transmembrane region" description="Helical" evidence="1">
    <location>
        <begin position="72"/>
        <end position="94"/>
    </location>
</feature>
<dbReference type="InterPro" id="IPR050640">
    <property type="entry name" value="Bact_2-comp_sensor_kinase"/>
</dbReference>
<evidence type="ECO:0000259" key="2">
    <source>
        <dbReference type="Pfam" id="PF06580"/>
    </source>
</evidence>
<dbReference type="GO" id="GO:0000155">
    <property type="term" value="F:phosphorelay sensor kinase activity"/>
    <property type="evidence" value="ECO:0007669"/>
    <property type="project" value="InterPro"/>
</dbReference>
<organism evidence="3 4">
    <name type="scientific">Candidatus Merdivivens pullistercoris</name>
    <dbReference type="NCBI Taxonomy" id="2840873"/>
    <lineage>
        <taxon>Bacteria</taxon>
        <taxon>Pseudomonadati</taxon>
        <taxon>Bacteroidota</taxon>
        <taxon>Bacteroidia</taxon>
        <taxon>Bacteroidales</taxon>
        <taxon>Muribaculaceae</taxon>
        <taxon>Muribaculaceae incertae sedis</taxon>
        <taxon>Candidatus Merdivivens</taxon>
    </lineage>
</organism>
<dbReference type="PANTHER" id="PTHR34220">
    <property type="entry name" value="SENSOR HISTIDINE KINASE YPDA"/>
    <property type="match status" value="1"/>
</dbReference>
<feature type="transmembrane region" description="Helical" evidence="1">
    <location>
        <begin position="41"/>
        <end position="60"/>
    </location>
</feature>
<accession>A0A9D9I2P7</accession>
<dbReference type="AlphaFoldDB" id="A0A9D9I2P7"/>
<feature type="transmembrane region" description="Helical" evidence="1">
    <location>
        <begin position="5"/>
        <end position="21"/>
    </location>
</feature>
<evidence type="ECO:0000313" key="3">
    <source>
        <dbReference type="EMBL" id="MBO8464879.1"/>
    </source>
</evidence>
<reference evidence="3" key="1">
    <citation type="submission" date="2020-10" db="EMBL/GenBank/DDBJ databases">
        <authorList>
            <person name="Gilroy R."/>
        </authorList>
    </citation>
    <scope>NUCLEOTIDE SEQUENCE</scope>
    <source>
        <strain evidence="3">10037</strain>
    </source>
</reference>
<keyword evidence="1" id="KW-1133">Transmembrane helix</keyword>
<dbReference type="PANTHER" id="PTHR34220:SF7">
    <property type="entry name" value="SENSOR HISTIDINE KINASE YPDA"/>
    <property type="match status" value="1"/>
</dbReference>
<evidence type="ECO:0000256" key="1">
    <source>
        <dbReference type="SAM" id="Phobius"/>
    </source>
</evidence>
<name>A0A9D9I2P7_9BACT</name>
<evidence type="ECO:0000313" key="4">
    <source>
        <dbReference type="Proteomes" id="UP000823597"/>
    </source>
</evidence>
<comment type="caution">
    <text evidence="3">The sequence shown here is derived from an EMBL/GenBank/DDBJ whole genome shotgun (WGS) entry which is preliminary data.</text>
</comment>
<dbReference type="Pfam" id="PF06580">
    <property type="entry name" value="His_kinase"/>
    <property type="match status" value="1"/>
</dbReference>
<protein>
    <submittedName>
        <fullName evidence="3">Histidine kinase</fullName>
    </submittedName>
</protein>
<reference evidence="3" key="2">
    <citation type="journal article" date="2021" name="PeerJ">
        <title>Extensive microbial diversity within the chicken gut microbiome revealed by metagenomics and culture.</title>
        <authorList>
            <person name="Gilroy R."/>
            <person name="Ravi A."/>
            <person name="Getino M."/>
            <person name="Pursley I."/>
            <person name="Horton D.L."/>
            <person name="Alikhan N.F."/>
            <person name="Baker D."/>
            <person name="Gharbi K."/>
            <person name="Hall N."/>
            <person name="Watson M."/>
            <person name="Adriaenssens E.M."/>
            <person name="Foster-Nyarko E."/>
            <person name="Jarju S."/>
            <person name="Secka A."/>
            <person name="Antonio M."/>
            <person name="Oren A."/>
            <person name="Chaudhuri R.R."/>
            <person name="La Ragione R."/>
            <person name="Hildebrand F."/>
            <person name="Pallen M.J."/>
        </authorList>
    </citation>
    <scope>NUCLEOTIDE SEQUENCE</scope>
    <source>
        <strain evidence="3">10037</strain>
    </source>
</reference>
<feature type="transmembrane region" description="Helical" evidence="1">
    <location>
        <begin position="106"/>
        <end position="125"/>
    </location>
</feature>
<dbReference type="GO" id="GO:0016020">
    <property type="term" value="C:membrane"/>
    <property type="evidence" value="ECO:0007669"/>
    <property type="project" value="InterPro"/>
</dbReference>